<dbReference type="Gene3D" id="2.170.270.10">
    <property type="entry name" value="SET domain"/>
    <property type="match status" value="1"/>
</dbReference>
<dbReference type="InterPro" id="IPR001214">
    <property type="entry name" value="SET_dom"/>
</dbReference>
<dbReference type="InterPro" id="IPR011990">
    <property type="entry name" value="TPR-like_helical_dom_sf"/>
</dbReference>
<feature type="compositionally biased region" description="Basic and acidic residues" evidence="1">
    <location>
        <begin position="20"/>
        <end position="30"/>
    </location>
</feature>
<feature type="domain" description="SET" evidence="2">
    <location>
        <begin position="140"/>
        <end position="305"/>
    </location>
</feature>
<evidence type="ECO:0000313" key="3">
    <source>
        <dbReference type="EMBL" id="EMC91815.1"/>
    </source>
</evidence>
<dbReference type="Proteomes" id="UP000011761">
    <property type="component" value="Unassembled WGS sequence"/>
</dbReference>
<dbReference type="RefSeq" id="XP_007681236.1">
    <property type="nucleotide sequence ID" value="XM_007683046.1"/>
</dbReference>
<dbReference type="InterPro" id="IPR046341">
    <property type="entry name" value="SET_dom_sf"/>
</dbReference>
<feature type="compositionally biased region" description="Basic and acidic residues" evidence="1">
    <location>
        <begin position="480"/>
        <end position="503"/>
    </location>
</feature>
<keyword evidence="4" id="KW-1185">Reference proteome</keyword>
<dbReference type="AlphaFoldDB" id="M2MZQ1"/>
<protein>
    <recommendedName>
        <fullName evidence="2">SET domain-containing protein</fullName>
    </recommendedName>
</protein>
<proteinExistence type="predicted"/>
<dbReference type="OrthoDB" id="265717at2759"/>
<dbReference type="Gene3D" id="1.25.40.10">
    <property type="entry name" value="Tetratricopeptide repeat domain"/>
    <property type="match status" value="1"/>
</dbReference>
<gene>
    <name evidence="3" type="ORF">BAUCODRAFT_305787</name>
</gene>
<dbReference type="InterPro" id="IPR053185">
    <property type="entry name" value="SET_domain_protein"/>
</dbReference>
<sequence length="503" mass="55359">MSRLRAESAPVSLRSVFTDCDTHSTTRRSSDVSLSAGRLSPNSAASSDHEAKVTTQATTESSTVHPVETSQPPVCAASPPSCLNHIYFFTRDVPDIAPPANVKDQRSASPASRDESTSSSGSLNPLAPTFTPSFPSPTASRLYELREVPGKGLGLFAATNIPLGARIICESPLLTISRNELHLVWGPYCRLSNAQKKAYDSLHFYNPPFMKLEQAGRLQLIDTNDTSLDADDIDEIVRDHVRVMGIFATNNFISGPAFAVYEEASRLNHSCIPNVHHSYNPTLKKLTVHAARDIYAGEELLTNYVGGRFTYWPRKRRQGILRQQYGFQCACVACVDRTGQSDGRREVMANMAYGLMQYGGDRHGEGQNPYIPATVDAALRQSEDLITLLLEEGITNIELCKAYRTAAQEALKMQDYTKARDYALNEAEVELNCLGAEVDDLVKCGSAASVFINLVEHEMVKAGAIEPAVTPRKTKKTKKTWSERRKVKREREAAAQKAEAARS</sequence>
<dbReference type="SUPFAM" id="SSF82199">
    <property type="entry name" value="SET domain"/>
    <property type="match status" value="1"/>
</dbReference>
<organism evidence="3 4">
    <name type="scientific">Baudoinia panamericana (strain UAMH 10762)</name>
    <name type="common">Angels' share fungus</name>
    <name type="synonym">Baudoinia compniacensis (strain UAMH 10762)</name>
    <dbReference type="NCBI Taxonomy" id="717646"/>
    <lineage>
        <taxon>Eukaryota</taxon>
        <taxon>Fungi</taxon>
        <taxon>Dikarya</taxon>
        <taxon>Ascomycota</taxon>
        <taxon>Pezizomycotina</taxon>
        <taxon>Dothideomycetes</taxon>
        <taxon>Dothideomycetidae</taxon>
        <taxon>Mycosphaerellales</taxon>
        <taxon>Teratosphaeriaceae</taxon>
        <taxon>Baudoinia</taxon>
    </lineage>
</organism>
<dbReference type="GeneID" id="19111261"/>
<evidence type="ECO:0000256" key="1">
    <source>
        <dbReference type="SAM" id="MobiDB-lite"/>
    </source>
</evidence>
<reference evidence="3 4" key="1">
    <citation type="journal article" date="2012" name="PLoS Pathog.">
        <title>Diverse lifestyles and strategies of plant pathogenesis encoded in the genomes of eighteen Dothideomycetes fungi.</title>
        <authorList>
            <person name="Ohm R.A."/>
            <person name="Feau N."/>
            <person name="Henrissat B."/>
            <person name="Schoch C.L."/>
            <person name="Horwitz B.A."/>
            <person name="Barry K.W."/>
            <person name="Condon B.J."/>
            <person name="Copeland A.C."/>
            <person name="Dhillon B."/>
            <person name="Glaser F."/>
            <person name="Hesse C.N."/>
            <person name="Kosti I."/>
            <person name="LaButti K."/>
            <person name="Lindquist E.A."/>
            <person name="Lucas S."/>
            <person name="Salamov A.A."/>
            <person name="Bradshaw R.E."/>
            <person name="Ciuffetti L."/>
            <person name="Hamelin R.C."/>
            <person name="Kema G.H.J."/>
            <person name="Lawrence C."/>
            <person name="Scott J.A."/>
            <person name="Spatafora J.W."/>
            <person name="Turgeon B.G."/>
            <person name="de Wit P.J.G.M."/>
            <person name="Zhong S."/>
            <person name="Goodwin S.B."/>
            <person name="Grigoriev I.V."/>
        </authorList>
    </citation>
    <scope>NUCLEOTIDE SEQUENCE [LARGE SCALE GENOMIC DNA]</scope>
    <source>
        <strain evidence="3 4">UAMH 10762</strain>
    </source>
</reference>
<evidence type="ECO:0000259" key="2">
    <source>
        <dbReference type="PROSITE" id="PS50280"/>
    </source>
</evidence>
<name>M2MZQ1_BAUPA</name>
<feature type="compositionally biased region" description="Polar residues" evidence="1">
    <location>
        <begin position="53"/>
        <end position="72"/>
    </location>
</feature>
<dbReference type="PANTHER" id="PTHR47332">
    <property type="entry name" value="SET DOMAIN-CONTAINING PROTEIN 5"/>
    <property type="match status" value="1"/>
</dbReference>
<dbReference type="OMA" id="CEPNVFQ"/>
<feature type="region of interest" description="Disordered" evidence="1">
    <location>
        <begin position="1"/>
        <end position="75"/>
    </location>
</feature>
<dbReference type="CDD" id="cd20071">
    <property type="entry name" value="SET_SMYD"/>
    <property type="match status" value="1"/>
</dbReference>
<feature type="region of interest" description="Disordered" evidence="1">
    <location>
        <begin position="98"/>
        <end position="133"/>
    </location>
</feature>
<dbReference type="STRING" id="717646.M2MZQ1"/>
<dbReference type="KEGG" id="bcom:BAUCODRAFT_305787"/>
<dbReference type="Pfam" id="PF00856">
    <property type="entry name" value="SET"/>
    <property type="match status" value="1"/>
</dbReference>
<dbReference type="EMBL" id="KB445563">
    <property type="protein sequence ID" value="EMC91815.1"/>
    <property type="molecule type" value="Genomic_DNA"/>
</dbReference>
<dbReference type="HOGENOM" id="CLU_541822_0_0_1"/>
<dbReference type="eggNOG" id="KOG2084">
    <property type="taxonomic scope" value="Eukaryota"/>
</dbReference>
<accession>M2MZQ1</accession>
<dbReference type="PANTHER" id="PTHR47332:SF2">
    <property type="entry name" value="SET-6"/>
    <property type="match status" value="1"/>
</dbReference>
<dbReference type="SMART" id="SM00317">
    <property type="entry name" value="SET"/>
    <property type="match status" value="1"/>
</dbReference>
<evidence type="ECO:0000313" key="4">
    <source>
        <dbReference type="Proteomes" id="UP000011761"/>
    </source>
</evidence>
<dbReference type="PROSITE" id="PS50280">
    <property type="entry name" value="SET"/>
    <property type="match status" value="1"/>
</dbReference>
<feature type="region of interest" description="Disordered" evidence="1">
    <location>
        <begin position="470"/>
        <end position="503"/>
    </location>
</feature>